<dbReference type="OrthoDB" id="9757947at2"/>
<comment type="caution">
    <text evidence="1">The sequence shown here is derived from an EMBL/GenBank/DDBJ whole genome shotgun (WGS) entry which is preliminary data.</text>
</comment>
<dbReference type="InterPro" id="IPR036278">
    <property type="entry name" value="Sialidase_sf"/>
</dbReference>
<keyword evidence="2" id="KW-1185">Reference proteome</keyword>
<reference evidence="1 2" key="1">
    <citation type="journal article" date="2015" name="Stand. Genomic Sci.">
        <title>Genomic Encyclopedia of Bacterial and Archaeal Type Strains, Phase III: the genomes of soil and plant-associated and newly described type strains.</title>
        <authorList>
            <person name="Whitman W.B."/>
            <person name="Woyke T."/>
            <person name="Klenk H.P."/>
            <person name="Zhou Y."/>
            <person name="Lilburn T.G."/>
            <person name="Beck B.J."/>
            <person name="De Vos P."/>
            <person name="Vandamme P."/>
            <person name="Eisen J.A."/>
            <person name="Garrity G."/>
            <person name="Hugenholtz P."/>
            <person name="Kyrpides N.C."/>
        </authorList>
    </citation>
    <scope>NUCLEOTIDE SEQUENCE [LARGE SCALE GENOMIC DNA]</scope>
    <source>
        <strain evidence="1 2">CGMCC 1.7270</strain>
    </source>
</reference>
<proteinExistence type="predicted"/>
<dbReference type="NCBIfam" id="NF033708">
    <property type="entry name" value="T9SS_Cterm_ChiA"/>
    <property type="match status" value="1"/>
</dbReference>
<dbReference type="RefSeq" id="WP_023570441.1">
    <property type="nucleotide sequence ID" value="NZ_AVBI01000014.1"/>
</dbReference>
<protein>
    <submittedName>
        <fullName evidence="1">Uncharacterized protein</fullName>
    </submittedName>
</protein>
<sequence>MNNKMRKGAALIFVLSAVALTFFWNRNSKETSIPEAKPILKKTVVQTNTTVKETYAENKKRPKSQHLKSLPLKKEVLPNTYSDKELDSVNKLRERYSYILENHPMRKAMVLSKAERKKIGMPPNAYNEQDWLYSMNPVLGRPQPEALFALNDELTEMRKAMKSPGEDADNPWEERGPNNVGGRTRALLFAPGSTVKVFAGGVSGGLWVNNDITSAATQWQRVNGVPSNLSITCITVDPNNSQIMYLGTGEVYTWGSVNGNGVYKSTDGGNNWARIFGTPGANVNNNIVYIQDIIAWNNPTTNQTEVFFGADAMNYSEQVAAGPGWAWLGLNTIGLYRSTDGTNFARMTGAPFIDGSSRFYAPNSFDIDMNGNLFMGTKYNYTYGTAGGMLFKTSNGSAWTNVRNFGTNGRVEVACSKTTAGKMYVLLEDRVAAAAPVKIKMSTDGFATVNTAVTIPTSIGRQPPAANDFTRGQNFYDLMIGVDPTNDANVFVGGIEIFKTTNSGTSWTQLTDWTGVNGALDGVHSDQHCMTFATTSRMVFGNDGGVYYSNDSGTTISERNNGYNVTQFYMGAINQTGATQKLMAGAQDNGTQFINNAPAGISGATEINGGDGCWNFTDTGDQYMISSYVYNVYSRHNINGGWVYDIANNQADGDFVNQCGLDSANDILYANGSSGATYQIYRYTLGAASTTATATLSNALLNQVPTFFRVNPFTPTTLFVGTATGRLLKITGANGGAPAWSSVGDASWVGAVSDIRFGNTTNDIFVTFHNYGVTSVWYSSNGGTSWQNKEGDLPNLPVKCILQNPGNANEVIVGTELGVWRTANFTAASPNWVQSYNGMSDVKVMSFDYRAIDKTILAATFGRGMFTGSFWTCGDITTTWNGAAWSNGTPSKKKVATISGNYNTATNGSFTCCSLIVNGGNTLTIGANNYVEITGDLTVNAAGTLNVLHNGSLVMTNDAGVVTNNGTTTINKTSASFDRYDYTFWSSPVAATTIGNVLSGWNQAAIYKLNAANFRDDNNDTRDDNGDAWVFTPQAEAMTPGRGYAAMADVSGVFPRQASVVFNGKVNNGIINIPVNLSLDNTKNNDDFNLIGNPYPSSISANDFINANAGVISGTLYFWTHVGNMTGGQYSPNDFAYYNLSGGTATAATGTGNTTQPNGFIASGQGFQVDASVNGNVVFNNSMRSGSYANSNFYRSEAGATMERDRIWLNLTNTQGVFSQVLTGFFSEATSGVDYGYDGPYTKTNTPAALYSIIEGEKYKIQGRGAFEVNDFVVLGFQSNFETTYTISIDMVEGILKNQNVYLEDRQLNVIHDLKTSGYVFSSPVGEFNDRFVLRFTNATLSNSDFEAVTNSVLIYADKGINVTSSSEQIKSITVYDVSGRVIAEKKNIREKATAVSNIMPSQSALIVKVILENGRVVTKKVVY</sequence>
<organism evidence="1 2">
    <name type="scientific">Flavobacterium cauense R2A-7</name>
    <dbReference type="NCBI Taxonomy" id="1341154"/>
    <lineage>
        <taxon>Bacteria</taxon>
        <taxon>Pseudomonadati</taxon>
        <taxon>Bacteroidota</taxon>
        <taxon>Flavobacteriia</taxon>
        <taxon>Flavobacteriales</taxon>
        <taxon>Flavobacteriaceae</taxon>
        <taxon>Flavobacterium</taxon>
    </lineage>
</organism>
<name>V6S0V0_9FLAO</name>
<dbReference type="InterPro" id="IPR015943">
    <property type="entry name" value="WD40/YVTN_repeat-like_dom_sf"/>
</dbReference>
<dbReference type="Proteomes" id="UP000319848">
    <property type="component" value="Unassembled WGS sequence"/>
</dbReference>
<dbReference type="SUPFAM" id="SSF50939">
    <property type="entry name" value="Sialidases"/>
    <property type="match status" value="1"/>
</dbReference>
<accession>V6S0V0</accession>
<dbReference type="EMBL" id="VLKQ01000006">
    <property type="protein sequence ID" value="TWI12311.1"/>
    <property type="molecule type" value="Genomic_DNA"/>
</dbReference>
<dbReference type="STRING" id="1341154.FCR2A7T_12960"/>
<evidence type="ECO:0000313" key="1">
    <source>
        <dbReference type="EMBL" id="TWI12311.1"/>
    </source>
</evidence>
<evidence type="ECO:0000313" key="2">
    <source>
        <dbReference type="Proteomes" id="UP000319848"/>
    </source>
</evidence>
<dbReference type="Gene3D" id="2.130.10.10">
    <property type="entry name" value="YVTN repeat-like/Quinoprotein amine dehydrogenase"/>
    <property type="match status" value="2"/>
</dbReference>
<gene>
    <name evidence="1" type="ORF">IP98_01520</name>
</gene>